<feature type="region of interest" description="Disordered" evidence="1">
    <location>
        <begin position="1"/>
        <end position="183"/>
    </location>
</feature>
<evidence type="ECO:0000313" key="2">
    <source>
        <dbReference type="EMBL" id="JAG35917.1"/>
    </source>
</evidence>
<reference evidence="2" key="1">
    <citation type="journal article" date="2014" name="PLoS ONE">
        <title>Transcriptome-Based Identification of ABC Transporters in the Western Tarnished Plant Bug Lygus hesperus.</title>
        <authorList>
            <person name="Hull J.J."/>
            <person name="Chaney K."/>
            <person name="Geib S.M."/>
            <person name="Fabrick J.A."/>
            <person name="Brent C.S."/>
            <person name="Walsh D."/>
            <person name="Lavine L.C."/>
        </authorList>
    </citation>
    <scope>NUCLEOTIDE SEQUENCE</scope>
</reference>
<feature type="compositionally biased region" description="Basic and acidic residues" evidence="1">
    <location>
        <begin position="87"/>
        <end position="97"/>
    </location>
</feature>
<dbReference type="EMBL" id="GBHO01007687">
    <property type="protein sequence ID" value="JAG35917.1"/>
    <property type="molecule type" value="Transcribed_RNA"/>
</dbReference>
<gene>
    <name evidence="2" type="ORF">CM83_10952</name>
</gene>
<protein>
    <submittedName>
        <fullName evidence="2">Uncharacterized protein</fullName>
    </submittedName>
</protein>
<accession>A0A0A9YS99</accession>
<dbReference type="AlphaFoldDB" id="A0A0A9YS99"/>
<name>A0A0A9YS99_LYGHE</name>
<sequence>MPKRNHENDDHDDDDDATGEKVPRMTEEELEELMEELKNESDWDDSSAEEEGSDKSDDDEEPPKSKLRVEKKKSGATPPEQPDPESDVDKKAAEPKRPKTPPLKINPKNYVPPDKGERSQPSPAYAHSDEDSDLENQPKKEFSEDRMKNNREGYRVKRPPPKQNDSVITVPPQTEKSPEDDIL</sequence>
<reference evidence="2" key="2">
    <citation type="submission" date="2014-07" db="EMBL/GenBank/DDBJ databases">
        <authorList>
            <person name="Hull J."/>
        </authorList>
    </citation>
    <scope>NUCLEOTIDE SEQUENCE</scope>
</reference>
<organism evidence="2">
    <name type="scientific">Lygus hesperus</name>
    <name type="common">Western plant bug</name>
    <dbReference type="NCBI Taxonomy" id="30085"/>
    <lineage>
        <taxon>Eukaryota</taxon>
        <taxon>Metazoa</taxon>
        <taxon>Ecdysozoa</taxon>
        <taxon>Arthropoda</taxon>
        <taxon>Hexapoda</taxon>
        <taxon>Insecta</taxon>
        <taxon>Pterygota</taxon>
        <taxon>Neoptera</taxon>
        <taxon>Paraneoptera</taxon>
        <taxon>Hemiptera</taxon>
        <taxon>Heteroptera</taxon>
        <taxon>Panheteroptera</taxon>
        <taxon>Cimicomorpha</taxon>
        <taxon>Miridae</taxon>
        <taxon>Mirini</taxon>
        <taxon>Lygus</taxon>
    </lineage>
</organism>
<feature type="compositionally biased region" description="Basic and acidic residues" evidence="1">
    <location>
        <begin position="18"/>
        <end position="27"/>
    </location>
</feature>
<feature type="compositionally biased region" description="Acidic residues" evidence="1">
    <location>
        <begin position="42"/>
        <end position="61"/>
    </location>
</feature>
<evidence type="ECO:0000256" key="1">
    <source>
        <dbReference type="SAM" id="MobiDB-lite"/>
    </source>
</evidence>
<proteinExistence type="predicted"/>
<feature type="compositionally biased region" description="Polar residues" evidence="1">
    <location>
        <begin position="163"/>
        <end position="175"/>
    </location>
</feature>
<feature type="compositionally biased region" description="Basic and acidic residues" evidence="1">
    <location>
        <begin position="136"/>
        <end position="155"/>
    </location>
</feature>